<dbReference type="Proteomes" id="UP000012024">
    <property type="component" value="Unassembled WGS sequence"/>
</dbReference>
<keyword evidence="4" id="KW-0125">Carotenoid biosynthesis</keyword>
<dbReference type="NCBIfam" id="TIGR03462">
    <property type="entry name" value="CarR_dom_SF"/>
    <property type="match status" value="1"/>
</dbReference>
<evidence type="ECO:0000256" key="8">
    <source>
        <dbReference type="SAM" id="Phobius"/>
    </source>
</evidence>
<evidence type="ECO:0000256" key="6">
    <source>
        <dbReference type="ARBA" id="ARBA00023136"/>
    </source>
</evidence>
<comment type="pathway">
    <text evidence="2">Carotenoid biosynthesis.</text>
</comment>
<feature type="transmembrane region" description="Helical" evidence="8">
    <location>
        <begin position="206"/>
        <end position="222"/>
    </location>
</feature>
<feature type="transmembrane region" description="Helical" evidence="8">
    <location>
        <begin position="35"/>
        <end position="59"/>
    </location>
</feature>
<keyword evidence="5 8" id="KW-1133">Transmembrane helix</keyword>
<evidence type="ECO:0000259" key="9">
    <source>
        <dbReference type="Pfam" id="PF18916"/>
    </source>
</evidence>
<evidence type="ECO:0000313" key="11">
    <source>
        <dbReference type="Proteomes" id="UP000012024"/>
    </source>
</evidence>
<dbReference type="GO" id="GO:0016872">
    <property type="term" value="F:intramolecular lyase activity"/>
    <property type="evidence" value="ECO:0007669"/>
    <property type="project" value="InterPro"/>
</dbReference>
<comment type="subcellular location">
    <subcellularLocation>
        <location evidence="1">Membrane</location>
        <topology evidence="1">Multi-pass membrane protein</topology>
    </subcellularLocation>
</comment>
<dbReference type="RefSeq" id="WP_007647882.1">
    <property type="nucleotide sequence ID" value="NZ_ANLA01000004.1"/>
</dbReference>
<feature type="domain" description="Lycopene cyclase" evidence="9">
    <location>
        <begin position="130"/>
        <end position="222"/>
    </location>
</feature>
<dbReference type="InterPro" id="IPR017825">
    <property type="entry name" value="Lycopene_cyclase_dom"/>
</dbReference>
<dbReference type="GO" id="GO:0016117">
    <property type="term" value="P:carotenoid biosynthetic process"/>
    <property type="evidence" value="ECO:0007669"/>
    <property type="project" value="UniProtKB-KW"/>
</dbReference>
<evidence type="ECO:0000313" key="10">
    <source>
        <dbReference type="EMBL" id="EMQ96303.1"/>
    </source>
</evidence>
<keyword evidence="3 8" id="KW-0812">Transmembrane</keyword>
<name>M7NCV2_9FLAO</name>
<proteinExistence type="predicted"/>
<feature type="domain" description="Lycopene cyclase" evidence="9">
    <location>
        <begin position="4"/>
        <end position="94"/>
    </location>
</feature>
<dbReference type="GeneID" id="98640709"/>
<evidence type="ECO:0000256" key="4">
    <source>
        <dbReference type="ARBA" id="ARBA00022746"/>
    </source>
</evidence>
<evidence type="ECO:0000256" key="5">
    <source>
        <dbReference type="ARBA" id="ARBA00022989"/>
    </source>
</evidence>
<protein>
    <submittedName>
        <fullName evidence="10">Lycopene cyclase</fullName>
    </submittedName>
</protein>
<evidence type="ECO:0000256" key="7">
    <source>
        <dbReference type="ARBA" id="ARBA00023235"/>
    </source>
</evidence>
<accession>M7NCV2</accession>
<dbReference type="AlphaFoldDB" id="M7NCV2"/>
<dbReference type="EMBL" id="ANLA01000004">
    <property type="protein sequence ID" value="EMQ96303.1"/>
    <property type="molecule type" value="Genomic_DNA"/>
</dbReference>
<comment type="caution">
    <text evidence="10">The sequence shown here is derived from an EMBL/GenBank/DDBJ whole genome shotgun (WGS) entry which is preliminary data.</text>
</comment>
<feature type="transmembrane region" description="Helical" evidence="8">
    <location>
        <begin position="161"/>
        <end position="186"/>
    </location>
</feature>
<feature type="transmembrane region" description="Helical" evidence="8">
    <location>
        <begin position="6"/>
        <end position="23"/>
    </location>
</feature>
<dbReference type="OrthoDB" id="5195186at2"/>
<feature type="transmembrane region" description="Helical" evidence="8">
    <location>
        <begin position="111"/>
        <end position="126"/>
    </location>
</feature>
<keyword evidence="6 8" id="KW-0472">Membrane</keyword>
<dbReference type="PATRIC" id="fig|1137281.3.peg.792"/>
<sequence length="230" mass="27043">MEAYTYLLVNLACISIPFIASFYPKHAFYKDWKPFFMANIIVTLLFVVWDAIFTNLGIWGFNKTYLVGIHIGNLPLEEVLFFICIPYACVFSYFAFQYFFKSNFLQKSQTIISYFLITMLLVVGIFNYGKLYTAVTFFVTSFYLIYLVYKKTDLSLHYLSYLFVMPFFFLSNGVLTGSFLVEPIVWYNDAENLGIRISNIPIEDSVYGLLLIFMNIEFYNYFKQKKIKTT</sequence>
<reference evidence="10 11" key="1">
    <citation type="submission" date="2012-12" db="EMBL/GenBank/DDBJ databases">
        <title>Genome assembly of Formosa sp. AK20.</title>
        <authorList>
            <person name="Kumar R."/>
            <person name="Khatri I."/>
            <person name="Vaidya B."/>
            <person name="Subramanian S."/>
            <person name="Pinnaka A."/>
        </authorList>
    </citation>
    <scope>NUCLEOTIDE SEQUENCE [LARGE SCALE GENOMIC DNA]</scope>
    <source>
        <strain evidence="10 11">AK20</strain>
    </source>
</reference>
<evidence type="ECO:0000256" key="1">
    <source>
        <dbReference type="ARBA" id="ARBA00004141"/>
    </source>
</evidence>
<keyword evidence="11" id="KW-1185">Reference proteome</keyword>
<dbReference type="GO" id="GO:0016020">
    <property type="term" value="C:membrane"/>
    <property type="evidence" value="ECO:0007669"/>
    <property type="project" value="UniProtKB-SubCell"/>
</dbReference>
<dbReference type="GO" id="GO:0045436">
    <property type="term" value="F:lycopene beta cyclase activity"/>
    <property type="evidence" value="ECO:0007669"/>
    <property type="project" value="UniProtKB-ARBA"/>
</dbReference>
<evidence type="ECO:0000256" key="3">
    <source>
        <dbReference type="ARBA" id="ARBA00022692"/>
    </source>
</evidence>
<keyword evidence="7" id="KW-0413">Isomerase</keyword>
<organism evidence="10 11">
    <name type="scientific">Xanthomarina gelatinilytica</name>
    <dbReference type="NCBI Taxonomy" id="1137281"/>
    <lineage>
        <taxon>Bacteria</taxon>
        <taxon>Pseudomonadati</taxon>
        <taxon>Bacteroidota</taxon>
        <taxon>Flavobacteriia</taxon>
        <taxon>Flavobacteriales</taxon>
        <taxon>Flavobacteriaceae</taxon>
        <taxon>Xanthomarina</taxon>
    </lineage>
</organism>
<dbReference type="Pfam" id="PF18916">
    <property type="entry name" value="Lycopene_cyc"/>
    <property type="match status" value="2"/>
</dbReference>
<feature type="transmembrane region" description="Helical" evidence="8">
    <location>
        <begin position="79"/>
        <end position="99"/>
    </location>
</feature>
<dbReference type="eggNOG" id="ENOG502ZZTD">
    <property type="taxonomic scope" value="Bacteria"/>
</dbReference>
<gene>
    <name evidence="10" type="ORF">D778_02193</name>
</gene>
<evidence type="ECO:0000256" key="2">
    <source>
        <dbReference type="ARBA" id="ARBA00004829"/>
    </source>
</evidence>